<gene>
    <name evidence="2" type="ORF">RDI58_004384</name>
</gene>
<organism evidence="2 3">
    <name type="scientific">Solanum bulbocastanum</name>
    <name type="common">Wild potato</name>
    <dbReference type="NCBI Taxonomy" id="147425"/>
    <lineage>
        <taxon>Eukaryota</taxon>
        <taxon>Viridiplantae</taxon>
        <taxon>Streptophyta</taxon>
        <taxon>Embryophyta</taxon>
        <taxon>Tracheophyta</taxon>
        <taxon>Spermatophyta</taxon>
        <taxon>Magnoliopsida</taxon>
        <taxon>eudicotyledons</taxon>
        <taxon>Gunneridae</taxon>
        <taxon>Pentapetalae</taxon>
        <taxon>asterids</taxon>
        <taxon>lamiids</taxon>
        <taxon>Solanales</taxon>
        <taxon>Solanaceae</taxon>
        <taxon>Solanoideae</taxon>
        <taxon>Solaneae</taxon>
        <taxon>Solanum</taxon>
    </lineage>
</organism>
<evidence type="ECO:0008006" key="4">
    <source>
        <dbReference type="Google" id="ProtNLM"/>
    </source>
</evidence>
<evidence type="ECO:0000313" key="2">
    <source>
        <dbReference type="EMBL" id="KAK6796683.1"/>
    </source>
</evidence>
<protein>
    <recommendedName>
        <fullName evidence="4">Flavoprotein wrbA</fullName>
    </recommendedName>
</protein>
<comment type="similarity">
    <text evidence="1">Belongs to the WrbA family.</text>
</comment>
<sequence length="127" mass="13810">MVGIGSVKSFLHATSTLDQRHLLEEERLQSSGYIGFTLPTTILGSNRSFISFYCYLLQTITQPACHGMLFVPIGYTFGAGMFKMDSIRGGTPYGAGDGTRETSGTELTFAEHEGKHIAAVVKKLVQN</sequence>
<comment type="caution">
    <text evidence="2">The sequence shown here is derived from an EMBL/GenBank/DDBJ whole genome shotgun (WGS) entry which is preliminary data.</text>
</comment>
<evidence type="ECO:0000256" key="1">
    <source>
        <dbReference type="ARBA" id="ARBA00006961"/>
    </source>
</evidence>
<dbReference type="GO" id="GO:0003955">
    <property type="term" value="F:NAD(P)H dehydrogenase (quinone) activity"/>
    <property type="evidence" value="ECO:0007669"/>
    <property type="project" value="TreeGrafter"/>
</dbReference>
<accession>A0AAN8TXL2</accession>
<dbReference type="Proteomes" id="UP001371456">
    <property type="component" value="Unassembled WGS sequence"/>
</dbReference>
<name>A0AAN8TXL2_SOLBU</name>
<dbReference type="InterPro" id="IPR029039">
    <property type="entry name" value="Flavoprotein-like_sf"/>
</dbReference>
<keyword evidence="3" id="KW-1185">Reference proteome</keyword>
<proteinExistence type="inferred from homology"/>
<dbReference type="GO" id="GO:0016020">
    <property type="term" value="C:membrane"/>
    <property type="evidence" value="ECO:0007669"/>
    <property type="project" value="TreeGrafter"/>
</dbReference>
<dbReference type="AlphaFoldDB" id="A0AAN8TXL2"/>
<dbReference type="PANTHER" id="PTHR30546">
    <property type="entry name" value="FLAVODOXIN-RELATED PROTEIN WRBA-RELATED"/>
    <property type="match status" value="1"/>
</dbReference>
<dbReference type="EMBL" id="JBANQN010000002">
    <property type="protein sequence ID" value="KAK6796683.1"/>
    <property type="molecule type" value="Genomic_DNA"/>
</dbReference>
<dbReference type="Gene3D" id="3.40.50.360">
    <property type="match status" value="1"/>
</dbReference>
<dbReference type="SUPFAM" id="SSF52218">
    <property type="entry name" value="Flavoproteins"/>
    <property type="match status" value="1"/>
</dbReference>
<reference evidence="2 3" key="1">
    <citation type="submission" date="2024-02" db="EMBL/GenBank/DDBJ databases">
        <title>de novo genome assembly of Solanum bulbocastanum strain 11H21.</title>
        <authorList>
            <person name="Hosaka A.J."/>
        </authorList>
    </citation>
    <scope>NUCLEOTIDE SEQUENCE [LARGE SCALE GENOMIC DNA]</scope>
    <source>
        <tissue evidence="2">Young leaves</tissue>
    </source>
</reference>
<dbReference type="PANTHER" id="PTHR30546:SF3">
    <property type="entry name" value="NAD(P)H DEHYDROGENASE (QUINONE) FQR1-LIKE 2-RELATED"/>
    <property type="match status" value="1"/>
</dbReference>
<evidence type="ECO:0000313" key="3">
    <source>
        <dbReference type="Proteomes" id="UP001371456"/>
    </source>
</evidence>